<keyword evidence="7" id="KW-0924">Ammonia transport</keyword>
<sequence length="342" mass="37770">MFICICILVMWLMIFGVASYYFASLNPKVEEKIIYQFVLMILISTLTWIALVYNLCLGDGNPFSFFQKSPDPHRILDLIFQLCFCLYAVVMLFGSVIDRISSMRLTAIVVLWILFVYGPLVYLFWNPRGILAILGVKDFSGGMVVHLSAGLSSLILAKKIGKSPYHHQGHDRIEWQFISMVMISLGWFGFNMGPAGSLNDVAIKAFLNTLIAICCGGLTWALLDMSLKKVPSASGLLNGILVGLVSSTAGVGYVQTIEMAGICTFAVLATYLVALWFQEKSGIDDVVDSFVMNGIGGLTGSLLVIVYEPKVLFVQLLALFITIILSTVMTVLIWYLTHIVKN</sequence>
<dbReference type="PANTHER" id="PTHR43029:SF10">
    <property type="entry name" value="AMMONIUM TRANSPORTER MEP2"/>
    <property type="match status" value="1"/>
</dbReference>
<keyword evidence="3" id="KW-0813">Transport</keyword>
<comment type="caution">
    <text evidence="10">The sequence shown here is derived from an EMBL/GenBank/DDBJ whole genome shotgun (WGS) entry which is preliminary data.</text>
</comment>
<keyword evidence="6" id="KW-0472">Membrane</keyword>
<gene>
    <name evidence="10" type="ORF">GKS16_05405</name>
</gene>
<dbReference type="EMBL" id="WLXI01000040">
    <property type="protein sequence ID" value="MTD01706.1"/>
    <property type="molecule type" value="Genomic_DNA"/>
</dbReference>
<dbReference type="InterPro" id="IPR001905">
    <property type="entry name" value="Ammonium_transpt"/>
</dbReference>
<evidence type="ECO:0000256" key="6">
    <source>
        <dbReference type="ARBA" id="ARBA00023136"/>
    </source>
</evidence>
<dbReference type="RefSeq" id="WP_046389202.1">
    <property type="nucleotide sequence ID" value="NZ_BAABQA010000003.1"/>
</dbReference>
<dbReference type="InterPro" id="IPR024041">
    <property type="entry name" value="NH4_transpt_AmtB-like_dom"/>
</dbReference>
<reference evidence="10 11" key="1">
    <citation type="submission" date="2019-11" db="EMBL/GenBank/DDBJ databases">
        <title>Streptococcus uberis isolated from clinical mastitis cases on a southeastern Queensland dairy.</title>
        <authorList>
            <person name="Workentine M.L."/>
            <person name="Price R."/>
            <person name="Olchowy T."/>
        </authorList>
    </citation>
    <scope>NUCLEOTIDE SEQUENCE [LARGE SCALE GENOMIC DNA]</scope>
    <source>
        <strain evidence="10 11">OLC4459-A17</strain>
    </source>
</reference>
<dbReference type="PANTHER" id="PTHR43029">
    <property type="entry name" value="AMMONIUM TRANSPORTER MEP2"/>
    <property type="match status" value="1"/>
</dbReference>
<evidence type="ECO:0000259" key="9">
    <source>
        <dbReference type="Pfam" id="PF00909"/>
    </source>
</evidence>
<comment type="similarity">
    <text evidence="2">Belongs to the ammonia transporter channel (TC 1.A.11.2) family.</text>
</comment>
<dbReference type="Pfam" id="PF00909">
    <property type="entry name" value="Ammonium_transp"/>
    <property type="match status" value="1"/>
</dbReference>
<organism evidence="10 11">
    <name type="scientific">Streptococcus uberis</name>
    <dbReference type="NCBI Taxonomy" id="1349"/>
    <lineage>
        <taxon>Bacteria</taxon>
        <taxon>Bacillati</taxon>
        <taxon>Bacillota</taxon>
        <taxon>Bacilli</taxon>
        <taxon>Lactobacillales</taxon>
        <taxon>Streptococcaceae</taxon>
        <taxon>Streptococcus</taxon>
    </lineage>
</organism>
<keyword evidence="5" id="KW-1133">Transmembrane helix</keyword>
<feature type="domain" description="Ammonium transporter AmtB-like" evidence="9">
    <location>
        <begin position="2"/>
        <end position="340"/>
    </location>
</feature>
<dbReference type="InterPro" id="IPR029020">
    <property type="entry name" value="Ammonium/urea_transptr"/>
</dbReference>
<keyword evidence="4" id="KW-0812">Transmembrane</keyword>
<evidence type="ECO:0000256" key="4">
    <source>
        <dbReference type="ARBA" id="ARBA00022692"/>
    </source>
</evidence>
<dbReference type="GO" id="GO:0008519">
    <property type="term" value="F:ammonium channel activity"/>
    <property type="evidence" value="ECO:0007669"/>
    <property type="project" value="InterPro"/>
</dbReference>
<evidence type="ECO:0000256" key="3">
    <source>
        <dbReference type="ARBA" id="ARBA00022448"/>
    </source>
</evidence>
<evidence type="ECO:0000256" key="1">
    <source>
        <dbReference type="ARBA" id="ARBA00004141"/>
    </source>
</evidence>
<evidence type="ECO:0000313" key="10">
    <source>
        <dbReference type="EMBL" id="MTD01706.1"/>
    </source>
</evidence>
<evidence type="ECO:0000313" key="11">
    <source>
        <dbReference type="Proteomes" id="UP000483839"/>
    </source>
</evidence>
<comment type="subcellular location">
    <subcellularLocation>
        <location evidence="1">Membrane</location>
        <topology evidence="1">Multi-pass membrane protein</topology>
    </subcellularLocation>
</comment>
<evidence type="ECO:0000256" key="2">
    <source>
        <dbReference type="ARBA" id="ARBA00005887"/>
    </source>
</evidence>
<protein>
    <recommendedName>
        <fullName evidence="8">Ammonium transporter</fullName>
    </recommendedName>
</protein>
<dbReference type="Gene3D" id="1.10.3430.10">
    <property type="entry name" value="Ammonium transporter AmtB like domains"/>
    <property type="match status" value="1"/>
</dbReference>
<accession>A0A6L6GAG9</accession>
<dbReference type="AlphaFoldDB" id="A0A6L6GAG9"/>
<proteinExistence type="inferred from homology"/>
<evidence type="ECO:0000256" key="7">
    <source>
        <dbReference type="ARBA" id="ARBA00023177"/>
    </source>
</evidence>
<evidence type="ECO:0000256" key="5">
    <source>
        <dbReference type="ARBA" id="ARBA00022989"/>
    </source>
</evidence>
<dbReference type="SUPFAM" id="SSF111352">
    <property type="entry name" value="Ammonium transporter"/>
    <property type="match status" value="1"/>
</dbReference>
<dbReference type="Proteomes" id="UP000483839">
    <property type="component" value="Unassembled WGS sequence"/>
</dbReference>
<evidence type="ECO:0000256" key="8">
    <source>
        <dbReference type="ARBA" id="ARBA00050025"/>
    </source>
</evidence>
<name>A0A6L6GAG9_STRUB</name>
<dbReference type="GO" id="GO:0005886">
    <property type="term" value="C:plasma membrane"/>
    <property type="evidence" value="ECO:0007669"/>
    <property type="project" value="TreeGrafter"/>
</dbReference>